<comment type="caution">
    <text evidence="1">The sequence shown here is derived from an EMBL/GenBank/DDBJ whole genome shotgun (WGS) entry which is preliminary data.</text>
</comment>
<name>A0A8H8A070_9FUNG</name>
<dbReference type="Proteomes" id="UP000673691">
    <property type="component" value="Unassembled WGS sequence"/>
</dbReference>
<proteinExistence type="predicted"/>
<sequence>MSEYTLGGLNDRSARFCSYTATEEGISLIADENLLEVTNEMARHNCCGREGVHFFFRLRRADEPLELSVCNPVSVVPKWVTGVYRPRAQQVVPALSTTVYPNGPQRLWAGQIWRGLLGQRAAGACSTFKTANVLVSYKKKRKTKERNKKNEQKKESGVFIVSIPVKEITFHRMTPHLELNLRRYAETHFAARLF</sequence>
<keyword evidence="2" id="KW-1185">Reference proteome</keyword>
<dbReference type="OrthoDB" id="58529at2759"/>
<dbReference type="AlphaFoldDB" id="A0A8H8A070"/>
<organism evidence="1 2">
    <name type="scientific">Olpidium bornovanus</name>
    <dbReference type="NCBI Taxonomy" id="278681"/>
    <lineage>
        <taxon>Eukaryota</taxon>
        <taxon>Fungi</taxon>
        <taxon>Fungi incertae sedis</taxon>
        <taxon>Olpidiomycota</taxon>
        <taxon>Olpidiomycotina</taxon>
        <taxon>Olpidiomycetes</taxon>
        <taxon>Olpidiales</taxon>
        <taxon>Olpidiaceae</taxon>
        <taxon>Olpidium</taxon>
    </lineage>
</organism>
<reference evidence="1 2" key="1">
    <citation type="journal article" name="Sci. Rep.">
        <title>Genome-scale phylogenetic analyses confirm Olpidium as the closest living zoosporic fungus to the non-flagellated, terrestrial fungi.</title>
        <authorList>
            <person name="Chang Y."/>
            <person name="Rochon D."/>
            <person name="Sekimoto S."/>
            <person name="Wang Y."/>
            <person name="Chovatia M."/>
            <person name="Sandor L."/>
            <person name="Salamov A."/>
            <person name="Grigoriev I.V."/>
            <person name="Stajich J.E."/>
            <person name="Spatafora J.W."/>
        </authorList>
    </citation>
    <scope>NUCLEOTIDE SEQUENCE [LARGE SCALE GENOMIC DNA]</scope>
    <source>
        <strain evidence="1">S191</strain>
    </source>
</reference>
<gene>
    <name evidence="1" type="ORF">BJ554DRAFT_4763</name>
</gene>
<evidence type="ECO:0000313" key="2">
    <source>
        <dbReference type="Proteomes" id="UP000673691"/>
    </source>
</evidence>
<accession>A0A8H8A070</accession>
<protein>
    <submittedName>
        <fullName evidence="1">Uncharacterized protein</fullName>
    </submittedName>
</protein>
<evidence type="ECO:0000313" key="1">
    <source>
        <dbReference type="EMBL" id="KAG5462526.1"/>
    </source>
</evidence>
<dbReference type="EMBL" id="JAEFCI010002015">
    <property type="protein sequence ID" value="KAG5462526.1"/>
    <property type="molecule type" value="Genomic_DNA"/>
</dbReference>